<dbReference type="GO" id="GO:0005737">
    <property type="term" value="C:cytoplasm"/>
    <property type="evidence" value="ECO:0007669"/>
    <property type="project" value="TreeGrafter"/>
</dbReference>
<dbReference type="GO" id="GO:0050660">
    <property type="term" value="F:flavin adenine dinucleotide binding"/>
    <property type="evidence" value="ECO:0007669"/>
    <property type="project" value="InterPro"/>
</dbReference>
<dbReference type="Proteomes" id="UP000006078">
    <property type="component" value="Unassembled WGS sequence"/>
</dbReference>
<reference evidence="7 10" key="1">
    <citation type="journal article" date="2012" name="J. Bacteriol.">
        <title>Draft Genome Sequence of Turicella otitidis ATCC 51513, Isolated from Middle Ear Fluid from a Child with Otitis Media.</title>
        <authorList>
            <person name="Brinkrolf K."/>
            <person name="Schneider J."/>
            <person name="Knecht M."/>
            <person name="Ruckert C."/>
            <person name="Tauch A."/>
        </authorList>
    </citation>
    <scope>NUCLEOTIDE SEQUENCE [LARGE SCALE GENOMIC DNA]</scope>
    <source>
        <strain evidence="7 10">ATCC 51513</strain>
    </source>
</reference>
<evidence type="ECO:0000256" key="4">
    <source>
        <dbReference type="ARBA" id="ARBA00049872"/>
    </source>
</evidence>
<gene>
    <name evidence="7" type="primary">thiO</name>
    <name evidence="7" type="ORF">BN46_0358</name>
    <name evidence="8" type="ORF">HMPREF9719_00138</name>
</gene>
<keyword evidence="3 7" id="KW-0560">Oxidoreductase</keyword>
<dbReference type="OrthoDB" id="3214401at2"/>
<dbReference type="EMBL" id="CAJZ01000048">
    <property type="protein sequence ID" value="CCI83106.1"/>
    <property type="molecule type" value="Genomic_DNA"/>
</dbReference>
<evidence type="ECO:0000256" key="2">
    <source>
        <dbReference type="ARBA" id="ARBA00022977"/>
    </source>
</evidence>
<evidence type="ECO:0000313" key="8">
    <source>
        <dbReference type="EMBL" id="EJZ82956.1"/>
    </source>
</evidence>
<feature type="domain" description="FAD dependent oxidoreductase" evidence="6">
    <location>
        <begin position="3"/>
        <end position="353"/>
    </location>
</feature>
<dbReference type="AlphaFoldDB" id="I7JVM7"/>
<evidence type="ECO:0000313" key="7">
    <source>
        <dbReference type="EMBL" id="CCI83106.1"/>
    </source>
</evidence>
<dbReference type="PATRIC" id="fig|883169.3.peg.132"/>
<evidence type="ECO:0000313" key="10">
    <source>
        <dbReference type="Proteomes" id="UP000011016"/>
    </source>
</evidence>
<sequence>MRAIVIGAGAVGLACAFELTERGLDVEVVDPDPAGGATHFAGGMLAPVAEVQYRQEPLYPMMLEAAELYPSFIERLSGATDLPTGYDTAGTLVVAADRADARHLAELAEHQGRFARAPKRLTVREARRLEPGLSPGLAGAVSIEGDHQVFPRALAEALLDALKNRGARLVRESATRLRTAAGPGSPVTAVETTAGEIDADGAVVVLANGLGAHQVGGWFEGPSPLKLRPVFGDILIAESPAGEPPLVKRVIRGFVNDRPIYLIPRGRRLAIGATSREDERDRPPLGAIYGLLRDAVRVCPGIEELGLVEAGTGARPGTPDDLPYLGKVAENLVISTGYFRHGILLAPLAAALATGETGGRLAEVAAPADPLRHAGRG</sequence>
<dbReference type="NCBIfam" id="TIGR02352">
    <property type="entry name" value="thiamin_ThiO"/>
    <property type="match status" value="1"/>
</dbReference>
<name>I7JVM7_9CORY</name>
<dbReference type="Proteomes" id="UP000011016">
    <property type="component" value="Unassembled WGS sequence"/>
</dbReference>
<evidence type="ECO:0000256" key="1">
    <source>
        <dbReference type="ARBA" id="ARBA00004948"/>
    </source>
</evidence>
<dbReference type="RefSeq" id="WP_004600028.1">
    <property type="nucleotide sequence ID" value="NZ_HF541865.1"/>
</dbReference>
<comment type="pathway">
    <text evidence="1">Cofactor biosynthesis; thiamine diphosphate biosynthesis.</text>
</comment>
<keyword evidence="9" id="KW-1185">Reference proteome</keyword>
<dbReference type="GO" id="GO:0009229">
    <property type="term" value="P:thiamine diphosphate biosynthetic process"/>
    <property type="evidence" value="ECO:0007669"/>
    <property type="project" value="UniProtKB-UniPathway"/>
</dbReference>
<comment type="catalytic activity">
    <reaction evidence="4">
        <text>glycine + O2 + H2O = glyoxylate + H2O2 + NH4(+)</text>
        <dbReference type="Rhea" id="RHEA:11532"/>
        <dbReference type="ChEBI" id="CHEBI:15377"/>
        <dbReference type="ChEBI" id="CHEBI:15379"/>
        <dbReference type="ChEBI" id="CHEBI:16240"/>
        <dbReference type="ChEBI" id="CHEBI:28938"/>
        <dbReference type="ChEBI" id="CHEBI:36655"/>
        <dbReference type="ChEBI" id="CHEBI:57305"/>
        <dbReference type="EC" id="1.4.3.19"/>
    </reaction>
</comment>
<dbReference type="GO" id="GO:0043799">
    <property type="term" value="F:glycine oxidase activity"/>
    <property type="evidence" value="ECO:0007669"/>
    <property type="project" value="UniProtKB-EC"/>
</dbReference>
<keyword evidence="2" id="KW-0784">Thiamine biosynthesis</keyword>
<dbReference type="InterPro" id="IPR006076">
    <property type="entry name" value="FAD-dep_OxRdtase"/>
</dbReference>
<dbReference type="GO" id="GO:0009228">
    <property type="term" value="P:thiamine biosynthetic process"/>
    <property type="evidence" value="ECO:0007669"/>
    <property type="project" value="UniProtKB-KW"/>
</dbReference>
<evidence type="ECO:0000256" key="5">
    <source>
        <dbReference type="ARBA" id="ARBA00050018"/>
    </source>
</evidence>
<dbReference type="HOGENOM" id="CLU_007884_4_5_11"/>
<dbReference type="eggNOG" id="COG0665">
    <property type="taxonomic scope" value="Bacteria"/>
</dbReference>
<dbReference type="Gene3D" id="3.50.50.60">
    <property type="entry name" value="FAD/NAD(P)-binding domain"/>
    <property type="match status" value="1"/>
</dbReference>
<dbReference type="Pfam" id="PF01266">
    <property type="entry name" value="DAO"/>
    <property type="match status" value="1"/>
</dbReference>
<reference evidence="8 9" key="2">
    <citation type="submission" date="2012-08" db="EMBL/GenBank/DDBJ databases">
        <title>The Genome Sequence of Turicella otitidis ATCC 51513.</title>
        <authorList>
            <consortium name="The Broad Institute Genome Sequencing Platform"/>
            <person name="Earl A."/>
            <person name="Ward D."/>
            <person name="Feldgarden M."/>
            <person name="Gevers D."/>
            <person name="Huys G."/>
            <person name="Walker B."/>
            <person name="Young S.K."/>
            <person name="Zeng Q."/>
            <person name="Gargeya S."/>
            <person name="Fitzgerald M."/>
            <person name="Haas B."/>
            <person name="Abouelleil A."/>
            <person name="Alvarado L."/>
            <person name="Arachchi H.M."/>
            <person name="Berlin A.M."/>
            <person name="Chapman S.B."/>
            <person name="Goldberg J."/>
            <person name="Griggs A."/>
            <person name="Gujja S."/>
            <person name="Hansen M."/>
            <person name="Howarth C."/>
            <person name="Imamovic A."/>
            <person name="Larimer J."/>
            <person name="McCowen C."/>
            <person name="Montmayeur A."/>
            <person name="Murphy C."/>
            <person name="Neiman D."/>
            <person name="Pearson M."/>
            <person name="Priest M."/>
            <person name="Roberts A."/>
            <person name="Saif S."/>
            <person name="Shea T."/>
            <person name="Sisk P."/>
            <person name="Sykes S."/>
            <person name="Wortman J."/>
            <person name="Nusbaum C."/>
            <person name="Birren B."/>
        </authorList>
    </citation>
    <scope>NUCLEOTIDE SEQUENCE [LARGE SCALE GENOMIC DNA]</scope>
    <source>
        <strain evidence="8 9">ATCC 51513</strain>
    </source>
</reference>
<proteinExistence type="predicted"/>
<comment type="caution">
    <text evidence="7">The sequence shown here is derived from an EMBL/GenBank/DDBJ whole genome shotgun (WGS) entry which is preliminary data.</text>
</comment>
<protein>
    <recommendedName>
        <fullName evidence="5">glycine oxidase</fullName>
        <ecNumber evidence="5">1.4.3.19</ecNumber>
    </recommendedName>
</protein>
<dbReference type="PANTHER" id="PTHR13847:SF289">
    <property type="entry name" value="GLYCINE OXIDASE"/>
    <property type="match status" value="1"/>
</dbReference>
<dbReference type="Gene3D" id="3.30.9.10">
    <property type="entry name" value="D-Amino Acid Oxidase, subunit A, domain 2"/>
    <property type="match status" value="1"/>
</dbReference>
<dbReference type="PROSITE" id="PS51257">
    <property type="entry name" value="PROKAR_LIPOPROTEIN"/>
    <property type="match status" value="1"/>
</dbReference>
<dbReference type="InterPro" id="IPR012727">
    <property type="entry name" value="Gly_oxidase_ThiO"/>
</dbReference>
<dbReference type="SUPFAM" id="SSF54373">
    <property type="entry name" value="FAD-linked reductases, C-terminal domain"/>
    <property type="match status" value="1"/>
</dbReference>
<dbReference type="EC" id="1.4.3.19" evidence="5"/>
<dbReference type="EMBL" id="AHAE01000006">
    <property type="protein sequence ID" value="EJZ82956.1"/>
    <property type="molecule type" value="Genomic_DNA"/>
</dbReference>
<accession>I7JVM7</accession>
<evidence type="ECO:0000313" key="9">
    <source>
        <dbReference type="Proteomes" id="UP000006078"/>
    </source>
</evidence>
<dbReference type="SUPFAM" id="SSF51905">
    <property type="entry name" value="FAD/NAD(P)-binding domain"/>
    <property type="match status" value="1"/>
</dbReference>
<organism evidence="7 10">
    <name type="scientific">Corynebacterium otitidis ATCC 51513</name>
    <dbReference type="NCBI Taxonomy" id="883169"/>
    <lineage>
        <taxon>Bacteria</taxon>
        <taxon>Bacillati</taxon>
        <taxon>Actinomycetota</taxon>
        <taxon>Actinomycetes</taxon>
        <taxon>Mycobacteriales</taxon>
        <taxon>Corynebacteriaceae</taxon>
        <taxon>Corynebacterium</taxon>
    </lineage>
</organism>
<dbReference type="InterPro" id="IPR036188">
    <property type="entry name" value="FAD/NAD-bd_sf"/>
</dbReference>
<dbReference type="UniPathway" id="UPA00060"/>
<dbReference type="PANTHER" id="PTHR13847">
    <property type="entry name" value="SARCOSINE DEHYDROGENASE-RELATED"/>
    <property type="match status" value="1"/>
</dbReference>
<dbReference type="STRING" id="29321.AAV33_01780"/>
<evidence type="ECO:0000259" key="6">
    <source>
        <dbReference type="Pfam" id="PF01266"/>
    </source>
</evidence>
<evidence type="ECO:0000256" key="3">
    <source>
        <dbReference type="ARBA" id="ARBA00023002"/>
    </source>
</evidence>